<protein>
    <submittedName>
        <fullName evidence="8">AI-2E family transporter</fullName>
    </submittedName>
</protein>
<feature type="transmembrane region" description="Helical" evidence="7">
    <location>
        <begin position="274"/>
        <end position="292"/>
    </location>
</feature>
<dbReference type="Proteomes" id="UP001143364">
    <property type="component" value="Unassembled WGS sequence"/>
</dbReference>
<dbReference type="RefSeq" id="WP_271203157.1">
    <property type="nucleotide sequence ID" value="NZ_BSFK01000005.1"/>
</dbReference>
<feature type="compositionally biased region" description="Low complexity" evidence="6">
    <location>
        <begin position="394"/>
        <end position="404"/>
    </location>
</feature>
<organism evidence="8 9">
    <name type="scientific">Methylopila jiangsuensis</name>
    <dbReference type="NCBI Taxonomy" id="586230"/>
    <lineage>
        <taxon>Bacteria</taxon>
        <taxon>Pseudomonadati</taxon>
        <taxon>Pseudomonadota</taxon>
        <taxon>Alphaproteobacteria</taxon>
        <taxon>Hyphomicrobiales</taxon>
        <taxon>Methylopilaceae</taxon>
        <taxon>Methylopila</taxon>
    </lineage>
</organism>
<feature type="compositionally biased region" description="Basic residues" evidence="6">
    <location>
        <begin position="381"/>
        <end position="393"/>
    </location>
</feature>
<dbReference type="EMBL" id="BSFK01000005">
    <property type="protein sequence ID" value="GLK75192.1"/>
    <property type="molecule type" value="Genomic_DNA"/>
</dbReference>
<dbReference type="AlphaFoldDB" id="A0A9W6N2M5"/>
<feature type="transmembrane region" description="Helical" evidence="7">
    <location>
        <begin position="173"/>
        <end position="196"/>
    </location>
</feature>
<feature type="region of interest" description="Disordered" evidence="6">
    <location>
        <begin position="376"/>
        <end position="410"/>
    </location>
</feature>
<feature type="transmembrane region" description="Helical" evidence="7">
    <location>
        <begin position="348"/>
        <end position="366"/>
    </location>
</feature>
<dbReference type="GO" id="GO:0055085">
    <property type="term" value="P:transmembrane transport"/>
    <property type="evidence" value="ECO:0007669"/>
    <property type="project" value="TreeGrafter"/>
</dbReference>
<keyword evidence="9" id="KW-1185">Reference proteome</keyword>
<sequence length="410" mass="43472">MSLVDEGGPLDITAGQKPLIAARPARAPISSMLDAGAKVACIGLFVIVLSAALKLAAEILVPMTLAIIVGLLLGPGIGRLEKRGLSSTASALLVVLALFGLIYLAAYAFSMPLQSWIDRAPELWTALQKRVVEMRSTFLQIKQVSESLERVTSMGDDSAPKVVLQGAGLLSSAALSAPAVIGQAALFACTLFFYLATRSSIRTGLLSMCLGRRAQLTAGRIMRDVEARVSDYLVTITVINIALGLATALAMWMIGMPSPALWGALAFALNYAPFLGPAALTLILVGVSLVTFKTALAIAAPPLAFVALTFIEGNILTPMILGRRFTINPLLVLAALAFWLWLWGPVGAFLAAPLLVIALVLTKHLILPHVARREEKERSTARRSRRMARKARRMGAPVTAAARPAPAPAE</sequence>
<evidence type="ECO:0000256" key="2">
    <source>
        <dbReference type="ARBA" id="ARBA00009773"/>
    </source>
</evidence>
<name>A0A9W6N2M5_9HYPH</name>
<accession>A0A9W6N2M5</accession>
<feature type="transmembrane region" description="Helical" evidence="7">
    <location>
        <begin position="89"/>
        <end position="109"/>
    </location>
</feature>
<comment type="similarity">
    <text evidence="2">Belongs to the autoinducer-2 exporter (AI-2E) (TC 2.A.86) family.</text>
</comment>
<dbReference type="GO" id="GO:0016020">
    <property type="term" value="C:membrane"/>
    <property type="evidence" value="ECO:0007669"/>
    <property type="project" value="UniProtKB-SubCell"/>
</dbReference>
<gene>
    <name evidence="8" type="ORF">GCM10008171_04460</name>
</gene>
<proteinExistence type="inferred from homology"/>
<reference evidence="8" key="1">
    <citation type="journal article" date="2014" name="Int. J. Syst. Evol. Microbiol.">
        <title>Complete genome sequence of Corynebacterium casei LMG S-19264T (=DSM 44701T), isolated from a smear-ripened cheese.</title>
        <authorList>
            <consortium name="US DOE Joint Genome Institute (JGI-PGF)"/>
            <person name="Walter F."/>
            <person name="Albersmeier A."/>
            <person name="Kalinowski J."/>
            <person name="Ruckert C."/>
        </authorList>
    </citation>
    <scope>NUCLEOTIDE SEQUENCE</scope>
    <source>
        <strain evidence="8">VKM B-2555</strain>
    </source>
</reference>
<comment type="caution">
    <text evidence="8">The sequence shown here is derived from an EMBL/GenBank/DDBJ whole genome shotgun (WGS) entry which is preliminary data.</text>
</comment>
<reference evidence="8" key="2">
    <citation type="submission" date="2023-01" db="EMBL/GenBank/DDBJ databases">
        <authorList>
            <person name="Sun Q."/>
            <person name="Evtushenko L."/>
        </authorList>
    </citation>
    <scope>NUCLEOTIDE SEQUENCE</scope>
    <source>
        <strain evidence="8">VKM B-2555</strain>
    </source>
</reference>
<keyword evidence="5 7" id="KW-0472">Membrane</keyword>
<evidence type="ECO:0000256" key="7">
    <source>
        <dbReference type="SAM" id="Phobius"/>
    </source>
</evidence>
<evidence type="ECO:0000256" key="3">
    <source>
        <dbReference type="ARBA" id="ARBA00022692"/>
    </source>
</evidence>
<evidence type="ECO:0000313" key="9">
    <source>
        <dbReference type="Proteomes" id="UP001143364"/>
    </source>
</evidence>
<evidence type="ECO:0000256" key="6">
    <source>
        <dbReference type="SAM" id="MobiDB-lite"/>
    </source>
</evidence>
<dbReference type="Pfam" id="PF01594">
    <property type="entry name" value="AI-2E_transport"/>
    <property type="match status" value="1"/>
</dbReference>
<dbReference type="InterPro" id="IPR002549">
    <property type="entry name" value="AI-2E-like"/>
</dbReference>
<evidence type="ECO:0000256" key="4">
    <source>
        <dbReference type="ARBA" id="ARBA00022989"/>
    </source>
</evidence>
<dbReference type="PANTHER" id="PTHR21716:SF16">
    <property type="entry name" value="BLL1467 PROTEIN"/>
    <property type="match status" value="1"/>
</dbReference>
<feature type="transmembrane region" description="Helical" evidence="7">
    <location>
        <begin position="232"/>
        <end position="254"/>
    </location>
</feature>
<evidence type="ECO:0000256" key="1">
    <source>
        <dbReference type="ARBA" id="ARBA00004141"/>
    </source>
</evidence>
<keyword evidence="3 7" id="KW-0812">Transmembrane</keyword>
<evidence type="ECO:0000313" key="8">
    <source>
        <dbReference type="EMBL" id="GLK75192.1"/>
    </source>
</evidence>
<evidence type="ECO:0000256" key="5">
    <source>
        <dbReference type="ARBA" id="ARBA00023136"/>
    </source>
</evidence>
<dbReference type="PANTHER" id="PTHR21716">
    <property type="entry name" value="TRANSMEMBRANE PROTEIN"/>
    <property type="match status" value="1"/>
</dbReference>
<feature type="transmembrane region" description="Helical" evidence="7">
    <location>
        <begin position="59"/>
        <end position="77"/>
    </location>
</feature>
<comment type="subcellular location">
    <subcellularLocation>
        <location evidence="1">Membrane</location>
        <topology evidence="1">Multi-pass membrane protein</topology>
    </subcellularLocation>
</comment>
<keyword evidence="4 7" id="KW-1133">Transmembrane helix</keyword>